<dbReference type="Proteomes" id="UP000199474">
    <property type="component" value="Unassembled WGS sequence"/>
</dbReference>
<evidence type="ECO:0000313" key="3">
    <source>
        <dbReference type="Proteomes" id="UP000199474"/>
    </source>
</evidence>
<organism evidence="2 3">
    <name type="scientific">Lentibacillus persicus</name>
    <dbReference type="NCBI Taxonomy" id="640948"/>
    <lineage>
        <taxon>Bacteria</taxon>
        <taxon>Bacillati</taxon>
        <taxon>Bacillota</taxon>
        <taxon>Bacilli</taxon>
        <taxon>Bacillales</taxon>
        <taxon>Bacillaceae</taxon>
        <taxon>Lentibacillus</taxon>
    </lineage>
</organism>
<dbReference type="Pfam" id="PF06114">
    <property type="entry name" value="Peptidase_M78"/>
    <property type="match status" value="1"/>
</dbReference>
<dbReference type="EMBL" id="FOMR01000021">
    <property type="protein sequence ID" value="SFE50898.1"/>
    <property type="molecule type" value="Genomic_DNA"/>
</dbReference>
<reference evidence="3" key="1">
    <citation type="submission" date="2016-10" db="EMBL/GenBank/DDBJ databases">
        <authorList>
            <person name="Varghese N."/>
            <person name="Submissions S."/>
        </authorList>
    </citation>
    <scope>NUCLEOTIDE SEQUENCE [LARGE SCALE GENOMIC DNA]</scope>
    <source>
        <strain evidence="3">DSM 22530</strain>
    </source>
</reference>
<dbReference type="AlphaFoldDB" id="A0A1I2B4S3"/>
<dbReference type="InterPro" id="IPR010359">
    <property type="entry name" value="IrrE_HExxH"/>
</dbReference>
<gene>
    <name evidence="2" type="ORF">SAMN05216238_12122</name>
</gene>
<name>A0A1I2B4S3_9BACI</name>
<dbReference type="OrthoDB" id="2417909at2"/>
<sequence length="166" mass="19482">MNYVSTLIEDTVEELYLKMGIVDPDHSIEDIAQRLGIQLYYFRKPPFVSRGCIYLDPAIPLEKRKEVFSHELAHILYHSGVQLFMTESFRLLQESQADNFALHFAVPTFMLRELVLSERNQAITSIASTFHVTHNFAAKRLNHYEKQIEGLILREKINSKMENYYR</sequence>
<protein>
    <recommendedName>
        <fullName evidence="1">IrrE N-terminal-like domain-containing protein</fullName>
    </recommendedName>
</protein>
<dbReference type="RefSeq" id="WP_090087812.1">
    <property type="nucleotide sequence ID" value="NZ_FOMR01000021.1"/>
</dbReference>
<dbReference type="STRING" id="640948.SAMN05216238_12122"/>
<evidence type="ECO:0000259" key="1">
    <source>
        <dbReference type="Pfam" id="PF06114"/>
    </source>
</evidence>
<keyword evidence="3" id="KW-1185">Reference proteome</keyword>
<accession>A0A1I2B4S3</accession>
<feature type="domain" description="IrrE N-terminal-like" evidence="1">
    <location>
        <begin position="42"/>
        <end position="142"/>
    </location>
</feature>
<proteinExistence type="predicted"/>
<evidence type="ECO:0000313" key="2">
    <source>
        <dbReference type="EMBL" id="SFE50898.1"/>
    </source>
</evidence>